<keyword evidence="7" id="KW-1185">Reference proteome</keyword>
<keyword evidence="4" id="KW-0187">Copper transport</keyword>
<feature type="compositionally biased region" description="Basic and acidic residues" evidence="5">
    <location>
        <begin position="70"/>
        <end position="87"/>
    </location>
</feature>
<keyword evidence="3 4" id="KW-0472">Membrane</keyword>
<sequence>MPLQPSRIMGDFINYFIFSNKVQHLLFKNVTVSSNEGMLGLCVGVAVFTFVFEAIKSLRHYLVILQMKRRTEQSELSEEESKRKKDSALTSLNPSSKRTEKLKFHCLQTLLHMLQLTLGYMNCDI</sequence>
<dbReference type="InterPro" id="IPR007274">
    <property type="entry name" value="Cop_transporter"/>
</dbReference>
<dbReference type="PANTHER" id="PTHR12483:SF115">
    <property type="entry name" value="COPPER TRANSPORT PROTEIN"/>
    <property type="match status" value="1"/>
</dbReference>
<name>A0A8X6NXL5_NEPPI</name>
<dbReference type="AlphaFoldDB" id="A0A8X6NXL5"/>
<dbReference type="Proteomes" id="UP000887013">
    <property type="component" value="Unassembled WGS sequence"/>
</dbReference>
<evidence type="ECO:0000256" key="3">
    <source>
        <dbReference type="ARBA" id="ARBA00023136"/>
    </source>
</evidence>
<keyword evidence="4" id="KW-0406">Ion transport</keyword>
<evidence type="ECO:0000256" key="4">
    <source>
        <dbReference type="RuleBase" id="RU367022"/>
    </source>
</evidence>
<comment type="caution">
    <text evidence="6">The sequence shown here is derived from an EMBL/GenBank/DDBJ whole genome shotgun (WGS) entry which is preliminary data.</text>
</comment>
<comment type="subcellular location">
    <subcellularLocation>
        <location evidence="4">Membrane</location>
        <topology evidence="4">Multi-pass membrane protein</topology>
    </subcellularLocation>
</comment>
<comment type="similarity">
    <text evidence="4">Belongs to the copper transporter (Ctr) (TC 1.A.56) family. SLC31A subfamily.</text>
</comment>
<evidence type="ECO:0000256" key="1">
    <source>
        <dbReference type="ARBA" id="ARBA00022692"/>
    </source>
</evidence>
<reference evidence="6" key="1">
    <citation type="submission" date="2020-08" db="EMBL/GenBank/DDBJ databases">
        <title>Multicomponent nature underlies the extraordinary mechanical properties of spider dragline silk.</title>
        <authorList>
            <person name="Kono N."/>
            <person name="Nakamura H."/>
            <person name="Mori M."/>
            <person name="Yoshida Y."/>
            <person name="Ohtoshi R."/>
            <person name="Malay A.D."/>
            <person name="Moran D.A.P."/>
            <person name="Tomita M."/>
            <person name="Numata K."/>
            <person name="Arakawa K."/>
        </authorList>
    </citation>
    <scope>NUCLEOTIDE SEQUENCE</scope>
</reference>
<protein>
    <recommendedName>
        <fullName evidence="4">Copper transport protein</fullName>
    </recommendedName>
</protein>
<gene>
    <name evidence="6" type="primary">NCL1_31524</name>
    <name evidence="6" type="ORF">NPIL_238681</name>
</gene>
<accession>A0A8X6NXL5</accession>
<dbReference type="OrthoDB" id="73901at2759"/>
<evidence type="ECO:0000256" key="2">
    <source>
        <dbReference type="ARBA" id="ARBA00022989"/>
    </source>
</evidence>
<keyword evidence="4" id="KW-0186">Copper</keyword>
<evidence type="ECO:0000313" key="7">
    <source>
        <dbReference type="Proteomes" id="UP000887013"/>
    </source>
</evidence>
<organism evidence="6 7">
    <name type="scientific">Nephila pilipes</name>
    <name type="common">Giant wood spider</name>
    <name type="synonym">Nephila maculata</name>
    <dbReference type="NCBI Taxonomy" id="299642"/>
    <lineage>
        <taxon>Eukaryota</taxon>
        <taxon>Metazoa</taxon>
        <taxon>Ecdysozoa</taxon>
        <taxon>Arthropoda</taxon>
        <taxon>Chelicerata</taxon>
        <taxon>Arachnida</taxon>
        <taxon>Araneae</taxon>
        <taxon>Araneomorphae</taxon>
        <taxon>Entelegynae</taxon>
        <taxon>Araneoidea</taxon>
        <taxon>Nephilidae</taxon>
        <taxon>Nephila</taxon>
    </lineage>
</organism>
<evidence type="ECO:0000313" key="6">
    <source>
        <dbReference type="EMBL" id="GFT38789.1"/>
    </source>
</evidence>
<dbReference type="GO" id="GO:0016020">
    <property type="term" value="C:membrane"/>
    <property type="evidence" value="ECO:0007669"/>
    <property type="project" value="UniProtKB-SubCell"/>
</dbReference>
<keyword evidence="4" id="KW-0813">Transport</keyword>
<proteinExistence type="inferred from homology"/>
<feature type="region of interest" description="Disordered" evidence="5">
    <location>
        <begin position="70"/>
        <end position="96"/>
    </location>
</feature>
<dbReference type="GO" id="GO:0005375">
    <property type="term" value="F:copper ion transmembrane transporter activity"/>
    <property type="evidence" value="ECO:0007669"/>
    <property type="project" value="UniProtKB-UniRule"/>
</dbReference>
<keyword evidence="2" id="KW-1133">Transmembrane helix</keyword>
<dbReference type="Pfam" id="PF04145">
    <property type="entry name" value="Ctr"/>
    <property type="match status" value="1"/>
</dbReference>
<evidence type="ECO:0000256" key="5">
    <source>
        <dbReference type="SAM" id="MobiDB-lite"/>
    </source>
</evidence>
<dbReference type="EMBL" id="BMAW01063124">
    <property type="protein sequence ID" value="GFT38789.1"/>
    <property type="molecule type" value="Genomic_DNA"/>
</dbReference>
<dbReference type="PANTHER" id="PTHR12483">
    <property type="entry name" value="SOLUTE CARRIER FAMILY 31 COPPER TRANSPORTERS"/>
    <property type="match status" value="1"/>
</dbReference>
<keyword evidence="1" id="KW-0812">Transmembrane</keyword>